<evidence type="ECO:0000313" key="4">
    <source>
        <dbReference type="Proteomes" id="UP000278440"/>
    </source>
</evidence>
<evidence type="ECO:0008006" key="5">
    <source>
        <dbReference type="Google" id="ProtNLM"/>
    </source>
</evidence>
<protein>
    <recommendedName>
        <fullName evidence="5">Lipoprotein LpqN</fullName>
    </recommendedName>
</protein>
<dbReference type="RefSeq" id="WP_170165745.1">
    <property type="nucleotide sequence ID" value="NZ_RBXT01000001.1"/>
</dbReference>
<feature type="compositionally biased region" description="Low complexity" evidence="1">
    <location>
        <begin position="27"/>
        <end position="44"/>
    </location>
</feature>
<feature type="chain" id="PRO_5038928311" description="Lipoprotein LpqN" evidence="2">
    <location>
        <begin position="21"/>
        <end position="227"/>
    </location>
</feature>
<keyword evidence="4" id="KW-1185">Reference proteome</keyword>
<dbReference type="Proteomes" id="UP000278440">
    <property type="component" value="Unassembled WGS sequence"/>
</dbReference>
<comment type="caution">
    <text evidence="3">The sequence shown here is derived from an EMBL/GenBank/DDBJ whole genome shotgun (WGS) entry which is preliminary data.</text>
</comment>
<evidence type="ECO:0000313" key="3">
    <source>
        <dbReference type="EMBL" id="RKT78704.1"/>
    </source>
</evidence>
<accession>A0A495Y0N2</accession>
<feature type="compositionally biased region" description="Low complexity" evidence="1">
    <location>
        <begin position="51"/>
        <end position="80"/>
    </location>
</feature>
<gene>
    <name evidence="3" type="ORF">DFJ68_2153</name>
</gene>
<reference evidence="3 4" key="1">
    <citation type="submission" date="2018-10" db="EMBL/GenBank/DDBJ databases">
        <title>Sequencing the genomes of 1000 actinobacteria strains.</title>
        <authorList>
            <person name="Klenk H.-P."/>
        </authorList>
    </citation>
    <scope>NUCLEOTIDE SEQUENCE [LARGE SCALE GENOMIC DNA]</scope>
    <source>
        <strain evidence="3 4">DSM 44267</strain>
    </source>
</reference>
<dbReference type="AlphaFoldDB" id="A0A495Y0N2"/>
<feature type="region of interest" description="Disordered" evidence="1">
    <location>
        <begin position="27"/>
        <end position="86"/>
    </location>
</feature>
<dbReference type="EMBL" id="RBXT01000001">
    <property type="protein sequence ID" value="RKT78704.1"/>
    <property type="molecule type" value="Genomic_DNA"/>
</dbReference>
<feature type="signal peptide" evidence="2">
    <location>
        <begin position="1"/>
        <end position="20"/>
    </location>
</feature>
<keyword evidence="2" id="KW-0732">Signal</keyword>
<dbReference type="PROSITE" id="PS51257">
    <property type="entry name" value="PROKAR_LIPOPROTEIN"/>
    <property type="match status" value="1"/>
</dbReference>
<organism evidence="3 4">
    <name type="scientific">Terracoccus luteus</name>
    <dbReference type="NCBI Taxonomy" id="53356"/>
    <lineage>
        <taxon>Bacteria</taxon>
        <taxon>Bacillati</taxon>
        <taxon>Actinomycetota</taxon>
        <taxon>Actinomycetes</taxon>
        <taxon>Micrococcales</taxon>
        <taxon>Intrasporangiaceae</taxon>
        <taxon>Terracoccus</taxon>
    </lineage>
</organism>
<name>A0A495Y0N2_9MICO</name>
<proteinExistence type="predicted"/>
<dbReference type="Gene3D" id="3.40.1000.10">
    <property type="entry name" value="Mog1/PsbP, alpha/beta/alpha sandwich"/>
    <property type="match status" value="1"/>
</dbReference>
<evidence type="ECO:0000256" key="2">
    <source>
        <dbReference type="SAM" id="SignalP"/>
    </source>
</evidence>
<sequence>MTRPARLLSVTLLTALLVLAGCSTDGGDTTAPDAAPTTSTTTGAPSGGSTSGAASSSATAPTSASSTSASSPTSTTSSGPVAGRSGTYTVTAPTGWGVATDQADSVQGIDLVLLSSSKVAGFGNNLVVIVTPGDATVVAQELEKGRTQMGQAGRKVSDAPDVQVSGVTAKGFQTTYEQQGVKILARSYAMAREGKVYLLTLSSSQQDGANALAQLGRIVASWRWTAG</sequence>
<evidence type="ECO:0000256" key="1">
    <source>
        <dbReference type="SAM" id="MobiDB-lite"/>
    </source>
</evidence>